<feature type="domain" description="PDZ" evidence="3">
    <location>
        <begin position="243"/>
        <end position="319"/>
    </location>
</feature>
<name>A0A448Z9Q1_9STRA</name>
<accession>A0A448Z9Q1</accession>
<feature type="coiled-coil region" evidence="1">
    <location>
        <begin position="75"/>
        <end position="107"/>
    </location>
</feature>
<dbReference type="Proteomes" id="UP000291116">
    <property type="component" value="Unassembled WGS sequence"/>
</dbReference>
<evidence type="ECO:0000256" key="1">
    <source>
        <dbReference type="SAM" id="Coils"/>
    </source>
</evidence>
<dbReference type="InterPro" id="IPR019099">
    <property type="entry name" value="Uncharacterised_PGPGW_TM"/>
</dbReference>
<feature type="compositionally biased region" description="Polar residues" evidence="2">
    <location>
        <begin position="27"/>
        <end position="37"/>
    </location>
</feature>
<feature type="region of interest" description="Disordered" evidence="2">
    <location>
        <begin position="543"/>
        <end position="573"/>
    </location>
</feature>
<dbReference type="OrthoDB" id="52951at2759"/>
<dbReference type="CDD" id="cd00136">
    <property type="entry name" value="PDZ_canonical"/>
    <property type="match status" value="1"/>
</dbReference>
<sequence length="573" mass="61878">MEIVAISSDGAAVTVSKPSVTEVGVNDSFSTDSTCSVPNDDDESDAAGNANPPPRGPFSGFRQRRAERIAARTSLRCERDEADAARKKAIEEERRRAQEQQRKAEEAIPERLIEPDLGSLRAGRISVTVSKTESNSYGFGLAQVPRKKNMVKVDALVKEGDKHLLSQSPLREGDILKMVNNQEVTDYRTVMLLLMGMEGRVTMVVETPATQGNPAMIQAFCRKPLPETTIGIEFQVVEHNTTQNSLCRDPNGTMEVTTTKLLQIKTVNPDGYLAHSALRQGDFVLAINDKPCTDTTAEEAAAMILESESTVNILALNPELAQKHCSPTRAQRWMRRARRTGVGVAGGTMLGLGLIMIPLPFPPPFGEVLVVGGVSVLGTEFEAPKRVARSARNALQNAVGNGEKTVSAEVLKQMESVSSNDDGNIADGSVGPGDDNVGESEHDCKDENPTESEKVVLRDSFLTVIGHHQTGMPIVSGDETEPSDEATNVVDCWSQANIDANIENMYSGNEHDMPSSPTGTRHFLKNVGRNVVLPFLDHVVGDGKQGESQGKLLESKPATAKEELNITAATTEN</sequence>
<feature type="region of interest" description="Disordered" evidence="2">
    <location>
        <begin position="20"/>
        <end position="63"/>
    </location>
</feature>
<feature type="domain" description="PDZ" evidence="3">
    <location>
        <begin position="126"/>
        <end position="209"/>
    </location>
</feature>
<keyword evidence="1" id="KW-0175">Coiled coil</keyword>
<gene>
    <name evidence="4" type="ORF">PSNMU_V1.4_AUG-EV-PASAV3_0056170</name>
</gene>
<dbReference type="AlphaFoldDB" id="A0A448Z9Q1"/>
<evidence type="ECO:0000256" key="2">
    <source>
        <dbReference type="SAM" id="MobiDB-lite"/>
    </source>
</evidence>
<dbReference type="EMBL" id="CAACVS010000186">
    <property type="protein sequence ID" value="VEU38785.1"/>
    <property type="molecule type" value="Genomic_DNA"/>
</dbReference>
<organism evidence="4 5">
    <name type="scientific">Pseudo-nitzschia multistriata</name>
    <dbReference type="NCBI Taxonomy" id="183589"/>
    <lineage>
        <taxon>Eukaryota</taxon>
        <taxon>Sar</taxon>
        <taxon>Stramenopiles</taxon>
        <taxon>Ochrophyta</taxon>
        <taxon>Bacillariophyta</taxon>
        <taxon>Bacillariophyceae</taxon>
        <taxon>Bacillariophycidae</taxon>
        <taxon>Bacillariales</taxon>
        <taxon>Bacillariaceae</taxon>
        <taxon>Pseudo-nitzschia</taxon>
    </lineage>
</organism>
<evidence type="ECO:0000313" key="5">
    <source>
        <dbReference type="Proteomes" id="UP000291116"/>
    </source>
</evidence>
<dbReference type="PROSITE" id="PS50106">
    <property type="entry name" value="PDZ"/>
    <property type="match status" value="2"/>
</dbReference>
<dbReference type="Gene3D" id="2.30.42.10">
    <property type="match status" value="1"/>
</dbReference>
<dbReference type="SUPFAM" id="SSF50156">
    <property type="entry name" value="PDZ domain-like"/>
    <property type="match status" value="2"/>
</dbReference>
<keyword evidence="5" id="KW-1185">Reference proteome</keyword>
<dbReference type="InterPro" id="IPR001478">
    <property type="entry name" value="PDZ"/>
</dbReference>
<dbReference type="Pfam" id="PF09656">
    <property type="entry name" value="PGPGW"/>
    <property type="match status" value="1"/>
</dbReference>
<evidence type="ECO:0000259" key="3">
    <source>
        <dbReference type="PROSITE" id="PS50106"/>
    </source>
</evidence>
<dbReference type="SMART" id="SM00228">
    <property type="entry name" value="PDZ"/>
    <property type="match status" value="2"/>
</dbReference>
<evidence type="ECO:0000313" key="4">
    <source>
        <dbReference type="EMBL" id="VEU38785.1"/>
    </source>
</evidence>
<proteinExistence type="predicted"/>
<dbReference type="InterPro" id="IPR036034">
    <property type="entry name" value="PDZ_sf"/>
</dbReference>
<reference evidence="4 5" key="1">
    <citation type="submission" date="2019-01" db="EMBL/GenBank/DDBJ databases">
        <authorList>
            <person name="Ferrante I. M."/>
        </authorList>
    </citation>
    <scope>NUCLEOTIDE SEQUENCE [LARGE SCALE GENOMIC DNA]</scope>
    <source>
        <strain evidence="4 5">B856</strain>
    </source>
</reference>
<feature type="compositionally biased region" description="Basic and acidic residues" evidence="2">
    <location>
        <begin position="439"/>
        <end position="453"/>
    </location>
</feature>
<feature type="region of interest" description="Disordered" evidence="2">
    <location>
        <begin position="417"/>
        <end position="453"/>
    </location>
</feature>
<protein>
    <recommendedName>
        <fullName evidence="3">PDZ domain-containing protein</fullName>
    </recommendedName>
</protein>
<dbReference type="Pfam" id="PF00595">
    <property type="entry name" value="PDZ"/>
    <property type="match status" value="1"/>
</dbReference>